<dbReference type="EMBL" id="CAEY01000481">
    <property type="status" value="NOT_ANNOTATED_CDS"/>
    <property type="molecule type" value="Genomic_DNA"/>
</dbReference>
<proteinExistence type="predicted"/>
<accession>T1JTK4</accession>
<sequence>MSVMRLHISEKIIQKLKYSFISFRSTSGISGSKPKIELDTDLRNEPEKP</sequence>
<dbReference type="Proteomes" id="UP000015104">
    <property type="component" value="Unassembled WGS sequence"/>
</dbReference>
<reference evidence="2" key="2">
    <citation type="submission" date="2015-06" db="UniProtKB">
        <authorList>
            <consortium name="EnsemblMetazoa"/>
        </authorList>
    </citation>
    <scope>IDENTIFICATION</scope>
</reference>
<reference evidence="3" key="1">
    <citation type="submission" date="2011-08" db="EMBL/GenBank/DDBJ databases">
        <authorList>
            <person name="Rombauts S."/>
        </authorList>
    </citation>
    <scope>NUCLEOTIDE SEQUENCE</scope>
    <source>
        <strain evidence="3">London</strain>
    </source>
</reference>
<evidence type="ECO:0000313" key="2">
    <source>
        <dbReference type="EnsemblMetazoa" id="tetur01g14460.1"/>
    </source>
</evidence>
<dbReference type="HOGENOM" id="CLU_3144588_0_0_1"/>
<evidence type="ECO:0000256" key="1">
    <source>
        <dbReference type="SAM" id="MobiDB-lite"/>
    </source>
</evidence>
<dbReference type="AlphaFoldDB" id="T1JTK4"/>
<evidence type="ECO:0000313" key="3">
    <source>
        <dbReference type="Proteomes" id="UP000015104"/>
    </source>
</evidence>
<keyword evidence="3" id="KW-1185">Reference proteome</keyword>
<organism evidence="2 3">
    <name type="scientific">Tetranychus urticae</name>
    <name type="common">Two-spotted spider mite</name>
    <dbReference type="NCBI Taxonomy" id="32264"/>
    <lineage>
        <taxon>Eukaryota</taxon>
        <taxon>Metazoa</taxon>
        <taxon>Ecdysozoa</taxon>
        <taxon>Arthropoda</taxon>
        <taxon>Chelicerata</taxon>
        <taxon>Arachnida</taxon>
        <taxon>Acari</taxon>
        <taxon>Acariformes</taxon>
        <taxon>Trombidiformes</taxon>
        <taxon>Prostigmata</taxon>
        <taxon>Eleutherengona</taxon>
        <taxon>Raphignathae</taxon>
        <taxon>Tetranychoidea</taxon>
        <taxon>Tetranychidae</taxon>
        <taxon>Tetranychus</taxon>
    </lineage>
</organism>
<feature type="compositionally biased region" description="Basic and acidic residues" evidence="1">
    <location>
        <begin position="34"/>
        <end position="49"/>
    </location>
</feature>
<protein>
    <submittedName>
        <fullName evidence="2">Uncharacterized protein</fullName>
    </submittedName>
</protein>
<name>T1JTK4_TETUR</name>
<feature type="region of interest" description="Disordered" evidence="1">
    <location>
        <begin position="26"/>
        <end position="49"/>
    </location>
</feature>
<dbReference type="EnsemblMetazoa" id="tetur01g14460.1">
    <property type="protein sequence ID" value="tetur01g14460.1"/>
    <property type="gene ID" value="tetur01g14460"/>
</dbReference>